<evidence type="ECO:0000313" key="2">
    <source>
        <dbReference type="Proteomes" id="UP000020406"/>
    </source>
</evidence>
<reference evidence="1 2" key="1">
    <citation type="journal article" date="2014" name="Genome Announc.">
        <title>Draft Genome Sequence of Xylella fastidiosa Pear Leaf Scorch Strain in Taiwan.</title>
        <authorList>
            <person name="Su C.C."/>
            <person name="Deng W.L."/>
            <person name="Jan F.J."/>
            <person name="Chang C.J."/>
            <person name="Huang H."/>
            <person name="Chen J."/>
        </authorList>
    </citation>
    <scope>NUCLEOTIDE SEQUENCE [LARGE SCALE GENOMIC DNA]</scope>
    <source>
        <strain evidence="1 2">PLS229</strain>
    </source>
</reference>
<dbReference type="EMBL" id="JDSQ01000011">
    <property type="protein sequence ID" value="EWS78055.1"/>
    <property type="molecule type" value="Genomic_DNA"/>
</dbReference>
<gene>
    <name evidence="1" type="ORF">AF72_07840</name>
</gene>
<sequence length="32" mass="3807">MTKDNALERDITLWKTALMVSVNDDDDQHQFR</sequence>
<dbReference type="PATRIC" id="fig|1444770.3.peg.1860"/>
<name>Z9JI63_9GAMM</name>
<proteinExistence type="predicted"/>
<comment type="caution">
    <text evidence="1">The sequence shown here is derived from an EMBL/GenBank/DDBJ whole genome shotgun (WGS) entry which is preliminary data.</text>
</comment>
<dbReference type="AlphaFoldDB" id="Z9JI63"/>
<organism evidence="1 2">
    <name type="scientific">Xylella taiwanensis</name>
    <dbReference type="NCBI Taxonomy" id="1444770"/>
    <lineage>
        <taxon>Bacteria</taxon>
        <taxon>Pseudomonadati</taxon>
        <taxon>Pseudomonadota</taxon>
        <taxon>Gammaproteobacteria</taxon>
        <taxon>Lysobacterales</taxon>
        <taxon>Lysobacteraceae</taxon>
        <taxon>Xylella</taxon>
    </lineage>
</organism>
<evidence type="ECO:0000313" key="1">
    <source>
        <dbReference type="EMBL" id="EWS78055.1"/>
    </source>
</evidence>
<dbReference type="Proteomes" id="UP000020406">
    <property type="component" value="Unassembled WGS sequence"/>
</dbReference>
<dbReference type="STRING" id="1444770.AF72_07840"/>
<accession>Z9JI63</accession>
<protein>
    <submittedName>
        <fullName evidence="1">Uncharacterized protein</fullName>
    </submittedName>
</protein>